<organism evidence="1 2">
    <name type="scientific">Amnibacterium kyonggiense</name>
    <dbReference type="NCBI Taxonomy" id="595671"/>
    <lineage>
        <taxon>Bacteria</taxon>
        <taxon>Bacillati</taxon>
        <taxon>Actinomycetota</taxon>
        <taxon>Actinomycetes</taxon>
        <taxon>Micrococcales</taxon>
        <taxon>Microbacteriaceae</taxon>
        <taxon>Amnibacterium</taxon>
    </lineage>
</organism>
<evidence type="ECO:0000313" key="2">
    <source>
        <dbReference type="Proteomes" id="UP000295344"/>
    </source>
</evidence>
<gene>
    <name evidence="1" type="ORF">CLV52_2156</name>
</gene>
<keyword evidence="2" id="KW-1185">Reference proteome</keyword>
<dbReference type="EMBL" id="SOAM01000002">
    <property type="protein sequence ID" value="TDS77215.1"/>
    <property type="molecule type" value="Genomic_DNA"/>
</dbReference>
<dbReference type="AlphaFoldDB" id="A0A4R7FLE1"/>
<dbReference type="OrthoDB" id="268590at2"/>
<evidence type="ECO:0000313" key="1">
    <source>
        <dbReference type="EMBL" id="TDS77215.1"/>
    </source>
</evidence>
<reference evidence="1 2" key="1">
    <citation type="submission" date="2019-03" db="EMBL/GenBank/DDBJ databases">
        <title>Genomic Encyclopedia of Archaeal and Bacterial Type Strains, Phase II (KMG-II): from individual species to whole genera.</title>
        <authorList>
            <person name="Goeker M."/>
        </authorList>
    </citation>
    <scope>NUCLEOTIDE SEQUENCE [LARGE SCALE GENOMIC DNA]</scope>
    <source>
        <strain evidence="1 2">DSM 24782</strain>
    </source>
</reference>
<name>A0A4R7FLE1_9MICO</name>
<accession>A0A4R7FLE1</accession>
<evidence type="ECO:0008006" key="3">
    <source>
        <dbReference type="Google" id="ProtNLM"/>
    </source>
</evidence>
<protein>
    <recommendedName>
        <fullName evidence="3">HNH endonuclease</fullName>
    </recommendedName>
</protein>
<dbReference type="Proteomes" id="UP000295344">
    <property type="component" value="Unassembled WGS sequence"/>
</dbReference>
<sequence>MSTLQQVGDKDGWRCWLCDEPVDPDMSVNDPRGPSIDAVVTNAKAKKGAPAQERLAHRACNTRKGAVKAVVPWRSDLFVVDPAPIVDAVERLSRKGGKEVVARCPSRDDAEQASEWLLDRLSRLAPDTAFSTEVKPGGGQFLLALVAR</sequence>
<proteinExistence type="predicted"/>
<dbReference type="RefSeq" id="WP_133766313.1">
    <property type="nucleotide sequence ID" value="NZ_BAAARP010000002.1"/>
</dbReference>
<comment type="caution">
    <text evidence="1">The sequence shown here is derived from an EMBL/GenBank/DDBJ whole genome shotgun (WGS) entry which is preliminary data.</text>
</comment>